<accession>A0A176VPK0</accession>
<sequence length="108" mass="11742">MFALEPFAMASDIVTSENKLIVNQVIGVPAVMERRSHWAGLDIVNCKRGSNSARGWFTPKAPHRSFLVSRECRAQHSSAASFRTLATDRAKRVLGVFGSGCGAEQVHG</sequence>
<gene>
    <name evidence="1" type="ORF">AXG93_496s1140</name>
</gene>
<comment type="caution">
    <text evidence="1">The sequence shown here is derived from an EMBL/GenBank/DDBJ whole genome shotgun (WGS) entry which is preliminary data.</text>
</comment>
<dbReference type="AlphaFoldDB" id="A0A176VPK0"/>
<name>A0A176VPK0_MARPO</name>
<reference evidence="1" key="1">
    <citation type="submission" date="2016-03" db="EMBL/GenBank/DDBJ databases">
        <title>Mechanisms controlling the formation of the plant cell surface in tip-growing cells are functionally conserved among land plants.</title>
        <authorList>
            <person name="Honkanen S."/>
            <person name="Jones V.A."/>
            <person name="Morieri G."/>
            <person name="Champion C."/>
            <person name="Hetherington A.J."/>
            <person name="Kelly S."/>
            <person name="Saint-Marcoux D."/>
            <person name="Proust H."/>
            <person name="Prescott H."/>
            <person name="Dolan L."/>
        </authorList>
    </citation>
    <scope>NUCLEOTIDE SEQUENCE [LARGE SCALE GENOMIC DNA]</scope>
    <source>
        <tissue evidence="1">Whole gametophyte</tissue>
    </source>
</reference>
<protein>
    <submittedName>
        <fullName evidence="1">Uncharacterized protein</fullName>
    </submittedName>
</protein>
<evidence type="ECO:0000313" key="1">
    <source>
        <dbReference type="EMBL" id="OAE22818.1"/>
    </source>
</evidence>
<dbReference type="EMBL" id="LVLJ01003060">
    <property type="protein sequence ID" value="OAE22818.1"/>
    <property type="molecule type" value="Genomic_DNA"/>
</dbReference>
<keyword evidence="2" id="KW-1185">Reference proteome</keyword>
<evidence type="ECO:0000313" key="2">
    <source>
        <dbReference type="Proteomes" id="UP000077202"/>
    </source>
</evidence>
<proteinExistence type="predicted"/>
<organism evidence="1 2">
    <name type="scientific">Marchantia polymorpha subsp. ruderalis</name>
    <dbReference type="NCBI Taxonomy" id="1480154"/>
    <lineage>
        <taxon>Eukaryota</taxon>
        <taxon>Viridiplantae</taxon>
        <taxon>Streptophyta</taxon>
        <taxon>Embryophyta</taxon>
        <taxon>Marchantiophyta</taxon>
        <taxon>Marchantiopsida</taxon>
        <taxon>Marchantiidae</taxon>
        <taxon>Marchantiales</taxon>
        <taxon>Marchantiaceae</taxon>
        <taxon>Marchantia</taxon>
    </lineage>
</organism>
<dbReference type="Proteomes" id="UP000077202">
    <property type="component" value="Unassembled WGS sequence"/>
</dbReference>